<gene>
    <name evidence="1" type="ORF">AW0309160_03765</name>
</gene>
<reference evidence="1" key="1">
    <citation type="submission" date="2019-09" db="EMBL/GenBank/DDBJ databases">
        <authorList>
            <person name="Hjerde E."/>
        </authorList>
    </citation>
    <scope>NUCLEOTIDE SEQUENCE</scope>
    <source>
        <strain evidence="1">06/09/160</strain>
    </source>
</reference>
<organism evidence="1">
    <name type="scientific">Aliivibrio wodanis</name>
    <dbReference type="NCBI Taxonomy" id="80852"/>
    <lineage>
        <taxon>Bacteria</taxon>
        <taxon>Pseudomonadati</taxon>
        <taxon>Pseudomonadota</taxon>
        <taxon>Gammaproteobacteria</taxon>
        <taxon>Vibrionales</taxon>
        <taxon>Vibrionaceae</taxon>
        <taxon>Aliivibrio</taxon>
    </lineage>
</organism>
<dbReference type="EMBL" id="LR721751">
    <property type="protein sequence ID" value="VVV06280.1"/>
    <property type="molecule type" value="Genomic_DNA"/>
</dbReference>
<sequence>MQITLQRQVKAVCYQVLATVNVEQERPDLQRILKQVEGDLDRLPPRLIDYLEKETLIKNNSLTKLGGKVIDSGKYSATERGIYQIWYLQEDAYLMQEPLLMQRVVEPNTRKGGYQQRNKFYEWAETEKIVRESKFNCDFETVFLNDGAKVQENNISNLHVEVLNTGIKNKQQNLTLTLNYSLEKGKYQVEFKVTGQLPTRFNEREHFVEINNKYSDQHDDTFMQSILDVLDMQWEDSSLRALCTTPKSHDALSTFIMSKHRLSSIDTCFGYFDSGEIKLLPIKPKDVTTAKEWQIQALNKLFKLDYLSVPQANYSQQIWLAHPAVKHYKLPLLQGPELLNQLDRQQNPISYWHASAANFLIPMNTKTPLPSITFKQNQELSISDLLRSLVLSEPIKHIIYSDRHYKSSKHDRNMREIVRISGAKSGAIYSCEPNAKIPEGWTLEVMQSKKDNHDRYWVIETINRSIIWKVTTSLDFIDFTYKTPKIESPTTFIQLEESDLPDYLQQALSMNIVKEAIA</sequence>
<name>A0A5Q4ZME8_9GAMM</name>
<dbReference type="AlphaFoldDB" id="A0A5Q4ZME8"/>
<proteinExistence type="predicted"/>
<protein>
    <submittedName>
        <fullName evidence="1">Uncharacterized protein</fullName>
    </submittedName>
</protein>
<accession>A0A5Q4ZME8</accession>
<evidence type="ECO:0000313" key="1">
    <source>
        <dbReference type="EMBL" id="VVV06280.1"/>
    </source>
</evidence>